<proteinExistence type="predicted"/>
<dbReference type="HOGENOM" id="CLU_1665211_0_0_1"/>
<dbReference type="RefSeq" id="XP_001697406.1">
    <property type="nucleotide sequence ID" value="XM_001697354.2"/>
</dbReference>
<dbReference type="AlphaFoldDB" id="A8J7A0"/>
<protein>
    <submittedName>
        <fullName evidence="1">Uncharacterized protein</fullName>
    </submittedName>
</protein>
<dbReference type="PaxDb" id="3055-EDP00346"/>
<dbReference type="InParanoid" id="A8J7A0"/>
<reference evidence="1 2" key="1">
    <citation type="journal article" date="2007" name="Science">
        <title>The Chlamydomonas genome reveals the evolution of key animal and plant functions.</title>
        <authorList>
            <person name="Merchant S.S."/>
            <person name="Prochnik S.E."/>
            <person name="Vallon O."/>
            <person name="Harris E.H."/>
            <person name="Karpowicz S.J."/>
            <person name="Witman G.B."/>
            <person name="Terry A."/>
            <person name="Salamov A."/>
            <person name="Fritz-Laylin L.K."/>
            <person name="Marechal-Drouard L."/>
            <person name="Marshall W.F."/>
            <person name="Qu L.H."/>
            <person name="Nelson D.R."/>
            <person name="Sanderfoot A.A."/>
            <person name="Spalding M.H."/>
            <person name="Kapitonov V.V."/>
            <person name="Ren Q."/>
            <person name="Ferris P."/>
            <person name="Lindquist E."/>
            <person name="Shapiro H."/>
            <person name="Lucas S.M."/>
            <person name="Grimwood J."/>
            <person name="Schmutz J."/>
            <person name="Cardol P."/>
            <person name="Cerutti H."/>
            <person name="Chanfreau G."/>
            <person name="Chen C.L."/>
            <person name="Cognat V."/>
            <person name="Croft M.T."/>
            <person name="Dent R."/>
            <person name="Dutcher S."/>
            <person name="Fernandez E."/>
            <person name="Fukuzawa H."/>
            <person name="Gonzalez-Ballester D."/>
            <person name="Gonzalez-Halphen D."/>
            <person name="Hallmann A."/>
            <person name="Hanikenne M."/>
            <person name="Hippler M."/>
            <person name="Inwood W."/>
            <person name="Jabbari K."/>
            <person name="Kalanon M."/>
            <person name="Kuras R."/>
            <person name="Lefebvre P.A."/>
            <person name="Lemaire S.D."/>
            <person name="Lobanov A.V."/>
            <person name="Lohr M."/>
            <person name="Manuell A."/>
            <person name="Meier I."/>
            <person name="Mets L."/>
            <person name="Mittag M."/>
            <person name="Mittelmeier T."/>
            <person name="Moroney J.V."/>
            <person name="Moseley J."/>
            <person name="Napoli C."/>
            <person name="Nedelcu A.M."/>
            <person name="Niyogi K."/>
            <person name="Novoselov S.V."/>
            <person name="Paulsen I.T."/>
            <person name="Pazour G."/>
            <person name="Purton S."/>
            <person name="Ral J.P."/>
            <person name="Riano-Pachon D.M."/>
            <person name="Riekhof W."/>
            <person name="Rymarquis L."/>
            <person name="Schroda M."/>
            <person name="Stern D."/>
            <person name="Umen J."/>
            <person name="Willows R."/>
            <person name="Wilson N."/>
            <person name="Zimmer S.L."/>
            <person name="Allmer J."/>
            <person name="Balk J."/>
            <person name="Bisova K."/>
            <person name="Chen C.J."/>
            <person name="Elias M."/>
            <person name="Gendler K."/>
            <person name="Hauser C."/>
            <person name="Lamb M.R."/>
            <person name="Ledford H."/>
            <person name="Long J.C."/>
            <person name="Minagawa J."/>
            <person name="Page M.D."/>
            <person name="Pan J."/>
            <person name="Pootakham W."/>
            <person name="Roje S."/>
            <person name="Rose A."/>
            <person name="Stahlberg E."/>
            <person name="Terauchi A.M."/>
            <person name="Yang P."/>
            <person name="Ball S."/>
            <person name="Bowler C."/>
            <person name="Dieckmann C.L."/>
            <person name="Gladyshev V.N."/>
            <person name="Green P."/>
            <person name="Jorgensen R."/>
            <person name="Mayfield S."/>
            <person name="Mueller-Roeber B."/>
            <person name="Rajamani S."/>
            <person name="Sayre R.T."/>
            <person name="Brokstein P."/>
            <person name="Dubchak I."/>
            <person name="Goodstein D."/>
            <person name="Hornick L."/>
            <person name="Huang Y.W."/>
            <person name="Jhaveri J."/>
            <person name="Luo Y."/>
            <person name="Martinez D."/>
            <person name="Ngau W.C."/>
            <person name="Otillar B."/>
            <person name="Poliakov A."/>
            <person name="Porter A."/>
            <person name="Szajkowski L."/>
            <person name="Werner G."/>
            <person name="Zhou K."/>
            <person name="Grigoriev I.V."/>
            <person name="Rokhsar D.S."/>
            <person name="Grossman A.R."/>
        </authorList>
    </citation>
    <scope>NUCLEOTIDE SEQUENCE [LARGE SCALE GENOMIC DNA]</scope>
    <source>
        <strain evidence="2">CC-503</strain>
    </source>
</reference>
<dbReference type="GeneID" id="5722958"/>
<dbReference type="ExpressionAtlas" id="A8J7A0">
    <property type="expression patterns" value="baseline"/>
</dbReference>
<name>A8J7A0_CHLRE</name>
<dbReference type="Gramene" id="PNW76949">
    <property type="protein sequence ID" value="PNW76949"/>
    <property type="gene ID" value="CHLRE_11g482400v5"/>
</dbReference>
<gene>
    <name evidence="1" type="ORF">CHLRE_11g482400v5</name>
</gene>
<keyword evidence="2" id="KW-1185">Reference proteome</keyword>
<evidence type="ECO:0000313" key="1">
    <source>
        <dbReference type="EMBL" id="PNW76949.1"/>
    </source>
</evidence>
<evidence type="ECO:0000313" key="2">
    <source>
        <dbReference type="Proteomes" id="UP000006906"/>
    </source>
</evidence>
<dbReference type="Proteomes" id="UP000006906">
    <property type="component" value="Chromosome 11"/>
</dbReference>
<dbReference type="OrthoDB" id="544448at2759"/>
<accession>A8J7A0</accession>
<dbReference type="EMBL" id="CM008972">
    <property type="protein sequence ID" value="PNW76949.1"/>
    <property type="molecule type" value="Genomic_DNA"/>
</dbReference>
<organism evidence="1 2">
    <name type="scientific">Chlamydomonas reinhardtii</name>
    <name type="common">Chlamydomonas smithii</name>
    <dbReference type="NCBI Taxonomy" id="3055"/>
    <lineage>
        <taxon>Eukaryota</taxon>
        <taxon>Viridiplantae</taxon>
        <taxon>Chlorophyta</taxon>
        <taxon>core chlorophytes</taxon>
        <taxon>Chlorophyceae</taxon>
        <taxon>CS clade</taxon>
        <taxon>Chlamydomonadales</taxon>
        <taxon>Chlamydomonadaceae</taxon>
        <taxon>Chlamydomonas</taxon>
    </lineage>
</organism>
<dbReference type="KEGG" id="cre:CHLRE_11g482400v5"/>
<sequence length="190" mass="19865">MGSILETAGEEPARFNIKLLFPTGNTGTGQPTFTTRKFAGVTRESLKGATVPLGIGGLNLLPAGVAPAELALDEVEFNTPDDVELVDGGTYLVTQSVASNHEQVDTLQCWQDSHIEADQVVGVKHAVAKLRASGHPEAKVLCAKELKTDAGMVEVGGIVIAKGCSSIVENKTKLTAEAAASLVDKIAMIR</sequence>